<organism evidence="2 3">
    <name type="scientific">Coprinopsis marcescibilis</name>
    <name type="common">Agaric fungus</name>
    <name type="synonym">Psathyrella marcescibilis</name>
    <dbReference type="NCBI Taxonomy" id="230819"/>
    <lineage>
        <taxon>Eukaryota</taxon>
        <taxon>Fungi</taxon>
        <taxon>Dikarya</taxon>
        <taxon>Basidiomycota</taxon>
        <taxon>Agaricomycotina</taxon>
        <taxon>Agaricomycetes</taxon>
        <taxon>Agaricomycetidae</taxon>
        <taxon>Agaricales</taxon>
        <taxon>Agaricineae</taxon>
        <taxon>Psathyrellaceae</taxon>
        <taxon>Coprinopsis</taxon>
    </lineage>
</organism>
<feature type="compositionally biased region" description="Polar residues" evidence="1">
    <location>
        <begin position="347"/>
        <end position="357"/>
    </location>
</feature>
<gene>
    <name evidence="2" type="ORF">FA15DRAFT_603896</name>
</gene>
<dbReference type="SUPFAM" id="SSF53098">
    <property type="entry name" value="Ribonuclease H-like"/>
    <property type="match status" value="1"/>
</dbReference>
<dbReference type="AlphaFoldDB" id="A0A5C3KDF9"/>
<dbReference type="Proteomes" id="UP000307440">
    <property type="component" value="Unassembled WGS sequence"/>
</dbReference>
<dbReference type="InterPro" id="IPR012337">
    <property type="entry name" value="RNaseH-like_sf"/>
</dbReference>
<feature type="region of interest" description="Disordered" evidence="1">
    <location>
        <begin position="333"/>
        <end position="357"/>
    </location>
</feature>
<keyword evidence="3" id="KW-1185">Reference proteome</keyword>
<evidence type="ECO:0000313" key="2">
    <source>
        <dbReference type="EMBL" id="TFK18126.1"/>
    </source>
</evidence>
<dbReference type="EMBL" id="ML210429">
    <property type="protein sequence ID" value="TFK18126.1"/>
    <property type="molecule type" value="Genomic_DNA"/>
</dbReference>
<protein>
    <submittedName>
        <fullName evidence="2">Uncharacterized protein</fullName>
    </submittedName>
</protein>
<reference evidence="2 3" key="1">
    <citation type="journal article" date="2019" name="Nat. Ecol. Evol.">
        <title>Megaphylogeny resolves global patterns of mushroom evolution.</title>
        <authorList>
            <person name="Varga T."/>
            <person name="Krizsan K."/>
            <person name="Foldi C."/>
            <person name="Dima B."/>
            <person name="Sanchez-Garcia M."/>
            <person name="Sanchez-Ramirez S."/>
            <person name="Szollosi G.J."/>
            <person name="Szarkandi J.G."/>
            <person name="Papp V."/>
            <person name="Albert L."/>
            <person name="Andreopoulos W."/>
            <person name="Angelini C."/>
            <person name="Antonin V."/>
            <person name="Barry K.W."/>
            <person name="Bougher N.L."/>
            <person name="Buchanan P."/>
            <person name="Buyck B."/>
            <person name="Bense V."/>
            <person name="Catcheside P."/>
            <person name="Chovatia M."/>
            <person name="Cooper J."/>
            <person name="Damon W."/>
            <person name="Desjardin D."/>
            <person name="Finy P."/>
            <person name="Geml J."/>
            <person name="Haridas S."/>
            <person name="Hughes K."/>
            <person name="Justo A."/>
            <person name="Karasinski D."/>
            <person name="Kautmanova I."/>
            <person name="Kiss B."/>
            <person name="Kocsube S."/>
            <person name="Kotiranta H."/>
            <person name="LaButti K.M."/>
            <person name="Lechner B.E."/>
            <person name="Liimatainen K."/>
            <person name="Lipzen A."/>
            <person name="Lukacs Z."/>
            <person name="Mihaltcheva S."/>
            <person name="Morgado L.N."/>
            <person name="Niskanen T."/>
            <person name="Noordeloos M.E."/>
            <person name="Ohm R.A."/>
            <person name="Ortiz-Santana B."/>
            <person name="Ovrebo C."/>
            <person name="Racz N."/>
            <person name="Riley R."/>
            <person name="Savchenko A."/>
            <person name="Shiryaev A."/>
            <person name="Soop K."/>
            <person name="Spirin V."/>
            <person name="Szebenyi C."/>
            <person name="Tomsovsky M."/>
            <person name="Tulloss R.E."/>
            <person name="Uehling J."/>
            <person name="Grigoriev I.V."/>
            <person name="Vagvolgyi C."/>
            <person name="Papp T."/>
            <person name="Martin F.M."/>
            <person name="Miettinen O."/>
            <person name="Hibbett D.S."/>
            <person name="Nagy L.G."/>
        </authorList>
    </citation>
    <scope>NUCLEOTIDE SEQUENCE [LARGE SCALE GENOMIC DNA]</scope>
    <source>
        <strain evidence="2 3">CBS 121175</strain>
    </source>
</reference>
<feature type="compositionally biased region" description="Pro residues" evidence="1">
    <location>
        <begin position="337"/>
        <end position="346"/>
    </location>
</feature>
<evidence type="ECO:0000256" key="1">
    <source>
        <dbReference type="SAM" id="MobiDB-lite"/>
    </source>
</evidence>
<feature type="non-terminal residue" evidence="2">
    <location>
        <position position="1"/>
    </location>
</feature>
<name>A0A5C3KDF9_COPMA</name>
<sequence>VFISFFFKQKKSKKAVRIPASSGRQAGCALPFGLAASNEEETILEAGDDDDADGGADQPAILEESELTAEATQDNDGHAAHNTMAVKSIRKRAIDYMRTKHKVTFTAAEEKLAGGLFPKVAGLAHRVHDSSTLKEEFDGQVRTMRNMGHIPEGNKTRLDRCVPTRWNSDLACLEAHLYFEPAVRALIGSNRNLSAFELTSDQWKLAHILEQCLAIFEGPTKLFSQSEVPMIVDVISMLSNLGKELQGIRDDQLKDEDDPTQFVVPNIVRVAAHAGMMMVDKYSMFSTQCDIYQIAIVMCPDRKLEWFKSNGFSMDEIAKIRKLVEDRFSSRYQKEPPVLPNRPPTAQPSRSVSFRFN</sequence>
<dbReference type="OrthoDB" id="3050260at2759"/>
<dbReference type="STRING" id="230819.A0A5C3KDF9"/>
<proteinExistence type="predicted"/>
<evidence type="ECO:0000313" key="3">
    <source>
        <dbReference type="Proteomes" id="UP000307440"/>
    </source>
</evidence>
<accession>A0A5C3KDF9</accession>